<evidence type="ECO:0000256" key="1">
    <source>
        <dbReference type="ARBA" id="ARBA00022614"/>
    </source>
</evidence>
<dbReference type="InterPro" id="IPR045081">
    <property type="entry name" value="AN32"/>
</dbReference>
<organism evidence="4 5">
    <name type="scientific">Golovinomyces cichoracearum</name>
    <dbReference type="NCBI Taxonomy" id="62708"/>
    <lineage>
        <taxon>Eukaryota</taxon>
        <taxon>Fungi</taxon>
        <taxon>Dikarya</taxon>
        <taxon>Ascomycota</taxon>
        <taxon>Pezizomycotina</taxon>
        <taxon>Leotiomycetes</taxon>
        <taxon>Erysiphales</taxon>
        <taxon>Erysiphaceae</taxon>
        <taxon>Golovinomyces</taxon>
    </lineage>
</organism>
<feature type="compositionally biased region" description="Basic and acidic residues" evidence="3">
    <location>
        <begin position="468"/>
        <end position="581"/>
    </location>
</feature>
<feature type="compositionally biased region" description="Polar residues" evidence="3">
    <location>
        <begin position="42"/>
        <end position="59"/>
    </location>
</feature>
<feature type="region of interest" description="Disordered" evidence="3">
    <location>
        <begin position="466"/>
        <end position="831"/>
    </location>
</feature>
<feature type="region of interest" description="Disordered" evidence="3">
    <location>
        <begin position="35"/>
        <end position="73"/>
    </location>
</feature>
<reference evidence="4 5" key="1">
    <citation type="journal article" date="2018" name="BMC Genomics">
        <title>Comparative genome analyses reveal sequence features reflecting distinct modes of host-adaptation between dicot and monocot powdery mildew.</title>
        <authorList>
            <person name="Wu Y."/>
            <person name="Ma X."/>
            <person name="Pan Z."/>
            <person name="Kale S.D."/>
            <person name="Song Y."/>
            <person name="King H."/>
            <person name="Zhang Q."/>
            <person name="Presley C."/>
            <person name="Deng X."/>
            <person name="Wei C.I."/>
            <person name="Xiao S."/>
        </authorList>
    </citation>
    <scope>NUCLEOTIDE SEQUENCE [LARGE SCALE GENOMIC DNA]</scope>
    <source>
        <strain evidence="4">UMSG1</strain>
    </source>
</reference>
<dbReference type="GO" id="GO:0042393">
    <property type="term" value="F:histone binding"/>
    <property type="evidence" value="ECO:0007669"/>
    <property type="project" value="TreeGrafter"/>
</dbReference>
<gene>
    <name evidence="4" type="ORF">GcM1_212035</name>
</gene>
<evidence type="ECO:0000256" key="2">
    <source>
        <dbReference type="ARBA" id="ARBA00022737"/>
    </source>
</evidence>
<proteinExistence type="predicted"/>
<feature type="region of interest" description="Disordered" evidence="3">
    <location>
        <begin position="233"/>
        <end position="257"/>
    </location>
</feature>
<feature type="compositionally biased region" description="Basic and acidic residues" evidence="3">
    <location>
        <begin position="707"/>
        <end position="730"/>
    </location>
</feature>
<sequence length="831" mass="95992">MGSKNDPSLSLISQLEPKLIMATWGGYFASIVRKKPDPVSEPNANAQSSTIDQIQSPALSTEEKVSTNTKATPIDQSSSIIEVPKKLYDLNTTSGSNNENALPRSTSNAARVAKMFGYASPAASIASATSVAQAKVEPTASATSVAQAKVEPTASITPVEVKLANFIAPTKESGNSLKLETQVDPISSMKSTESTIVANSTALENPINQETKKPVGLVPWIFGGKIEKTISGSKEEVSSTTQATANEKIKTTPLDPSGIPASLDAEVRVKESIATPIIKSLKEPFEFSNPIRSLGNFSDQNENLSISTNVKPAQYIATAANLSYPVSVMTSSSASTRWNQGSDFSSPASRRDSIFSRVSSSSVRPFDISIASIEEQVARDVRLQAEKENSMKFLALTRSIEQMRAERESMDSERMRMINEEELFKRDEVELKEKDEQMRRFIADVEREQEKEREREAAEARAQLQLELEQKEREKEERNRREREEREQRELEREKEEKKRRESEEMEQRELEREKEEKKRREREEREQREFEREKEETRRRDREERKQRELEREKEEISRREIEEREQRESEKRQAEEIQSRQRRKQERAAEDEREIEEKVDRKREVDKIERLYSPISDSDEKMKAERNSVEEQDTVRIQNKFIPDDDDFSIYDDYYEEETDREENDIVLSGRKVKEQDYRSRQEQMEEDEYEEELKRQRSLQNGKLRQEEEERQRYAEEQYERYRRNEIDPQQQQLPPRSPLMNRPQISSPRTPQRQMESTRMGPSQMRPQMGPQMGPSQMRPQMGPSQMRPQMGPQMGSPRMGPQMGSPRMGPSQMRPQMGLQMGSPRM</sequence>
<feature type="compositionally biased region" description="Acidic residues" evidence="3">
    <location>
        <begin position="646"/>
        <end position="667"/>
    </location>
</feature>
<feature type="compositionally biased region" description="Basic and acidic residues" evidence="3">
    <location>
        <begin position="620"/>
        <end position="631"/>
    </location>
</feature>
<protein>
    <submittedName>
        <fullName evidence="4">Uncharacterized protein</fullName>
    </submittedName>
</protein>
<keyword evidence="1" id="KW-0433">Leucine-rich repeat</keyword>
<dbReference type="AlphaFoldDB" id="A0A420IUU7"/>
<feature type="compositionally biased region" description="Basic and acidic residues" evidence="3">
    <location>
        <begin position="674"/>
        <end position="686"/>
    </location>
</feature>
<comment type="caution">
    <text evidence="4">The sequence shown here is derived from an EMBL/GenBank/DDBJ whole genome shotgun (WGS) entry which is preliminary data.</text>
</comment>
<name>A0A420IUU7_9PEZI</name>
<evidence type="ECO:0000256" key="3">
    <source>
        <dbReference type="SAM" id="MobiDB-lite"/>
    </source>
</evidence>
<feature type="compositionally biased region" description="Basic and acidic residues" evidence="3">
    <location>
        <begin position="588"/>
        <end position="612"/>
    </location>
</feature>
<accession>A0A420IUU7</accession>
<evidence type="ECO:0000313" key="4">
    <source>
        <dbReference type="EMBL" id="RKF78313.1"/>
    </source>
</evidence>
<dbReference type="GO" id="GO:0005634">
    <property type="term" value="C:nucleus"/>
    <property type="evidence" value="ECO:0007669"/>
    <property type="project" value="TreeGrafter"/>
</dbReference>
<feature type="non-terminal residue" evidence="4">
    <location>
        <position position="831"/>
    </location>
</feature>
<dbReference type="Proteomes" id="UP000285326">
    <property type="component" value="Unassembled WGS sequence"/>
</dbReference>
<keyword evidence="2" id="KW-0677">Repeat</keyword>
<dbReference type="PANTHER" id="PTHR11375:SF0">
    <property type="entry name" value="ACIDIC LEUCINE-RICH NUCLEAR PHOSPHOPROTEIN 32 FAMILY MEMBER A"/>
    <property type="match status" value="1"/>
</dbReference>
<dbReference type="EMBL" id="MCBS01021248">
    <property type="protein sequence ID" value="RKF78313.1"/>
    <property type="molecule type" value="Genomic_DNA"/>
</dbReference>
<feature type="compositionally biased region" description="Polar residues" evidence="3">
    <location>
        <begin position="778"/>
        <end position="792"/>
    </location>
</feature>
<evidence type="ECO:0000313" key="5">
    <source>
        <dbReference type="Proteomes" id="UP000285326"/>
    </source>
</evidence>
<feature type="compositionally biased region" description="Polar residues" evidence="3">
    <location>
        <begin position="747"/>
        <end position="765"/>
    </location>
</feature>
<dbReference type="PANTHER" id="PTHR11375">
    <property type="entry name" value="ACIDIC LEUCINE-RICH NUCLEAR PHOSPHOPROTEIN 32"/>
    <property type="match status" value="1"/>
</dbReference>